<keyword evidence="2" id="KW-0808">Transferase</keyword>
<dbReference type="Pfam" id="PF14529">
    <property type="entry name" value="Exo_endo_phos_2"/>
    <property type="match status" value="1"/>
</dbReference>
<dbReference type="InterPro" id="IPR043502">
    <property type="entry name" value="DNA/RNA_pol_sf"/>
</dbReference>
<dbReference type="Gene3D" id="3.60.10.10">
    <property type="entry name" value="Endonuclease/exonuclease/phosphatase"/>
    <property type="match status" value="1"/>
</dbReference>
<dbReference type="CDD" id="cd09077">
    <property type="entry name" value="R1-I-EN"/>
    <property type="match status" value="1"/>
</dbReference>
<reference evidence="2" key="1">
    <citation type="journal article" date="2003" name="Mol. Biol. Evol.">
        <title>Evolution of target specificity in R1 clade non-LTR retrotransposons.</title>
        <authorList>
            <person name="Kojima K.K."/>
            <person name="Fujiwara H."/>
        </authorList>
    </citation>
    <scope>NUCLEOTIDE SEQUENCE</scope>
</reference>
<dbReference type="AlphaFoldDB" id="Q868S0"/>
<dbReference type="EMBL" id="AB090817">
    <property type="protein sequence ID" value="BAC57910.1"/>
    <property type="molecule type" value="Genomic_DNA"/>
</dbReference>
<feature type="domain" description="Reverse transcriptase" evidence="1">
    <location>
        <begin position="442"/>
        <end position="716"/>
    </location>
</feature>
<dbReference type="PROSITE" id="PS50878">
    <property type="entry name" value="RT_POL"/>
    <property type="match status" value="1"/>
</dbReference>
<dbReference type="CDD" id="cd01650">
    <property type="entry name" value="RT_nLTR_like"/>
    <property type="match status" value="1"/>
</dbReference>
<dbReference type="InterPro" id="IPR000477">
    <property type="entry name" value="RT_dom"/>
</dbReference>
<dbReference type="VEuPathDB" id="VectorBase:AGAMI1_005004"/>
<dbReference type="SUPFAM" id="SSF56219">
    <property type="entry name" value="DNase I-like"/>
    <property type="match status" value="1"/>
</dbReference>
<dbReference type="PANTHER" id="PTHR19446">
    <property type="entry name" value="REVERSE TRANSCRIPTASES"/>
    <property type="match status" value="1"/>
</dbReference>
<dbReference type="Pfam" id="PF00078">
    <property type="entry name" value="RVT_1"/>
    <property type="match status" value="1"/>
</dbReference>
<organism evidence="2">
    <name type="scientific">Anopheles gambiae</name>
    <name type="common">African malaria mosquito</name>
    <dbReference type="NCBI Taxonomy" id="7165"/>
    <lineage>
        <taxon>Eukaryota</taxon>
        <taxon>Metazoa</taxon>
        <taxon>Ecdysozoa</taxon>
        <taxon>Arthropoda</taxon>
        <taxon>Hexapoda</taxon>
        <taxon>Insecta</taxon>
        <taxon>Pterygota</taxon>
        <taxon>Neoptera</taxon>
        <taxon>Endopterygota</taxon>
        <taxon>Diptera</taxon>
        <taxon>Nematocera</taxon>
        <taxon>Culicoidea</taxon>
        <taxon>Culicidae</taxon>
        <taxon>Anophelinae</taxon>
        <taxon>Anopheles</taxon>
    </lineage>
</organism>
<keyword evidence="2" id="KW-0548">Nucleotidyltransferase</keyword>
<dbReference type="VEuPathDB" id="VectorBase:AGAMI1_005708"/>
<protein>
    <submittedName>
        <fullName evidence="2">Reverse transcriptase</fullName>
    </submittedName>
</protein>
<evidence type="ECO:0000259" key="1">
    <source>
        <dbReference type="PROSITE" id="PS50878"/>
    </source>
</evidence>
<dbReference type="InterPro" id="IPR036691">
    <property type="entry name" value="Endo/exonu/phosph_ase_sf"/>
</dbReference>
<name>Q868S0_ANOGA</name>
<proteinExistence type="predicted"/>
<evidence type="ECO:0000313" key="2">
    <source>
        <dbReference type="EMBL" id="BAC57910.1"/>
    </source>
</evidence>
<accession>Q868S0</accession>
<dbReference type="SUPFAM" id="SSF56672">
    <property type="entry name" value="DNA/RNA polymerases"/>
    <property type="match status" value="1"/>
</dbReference>
<keyword evidence="2" id="KW-0695">RNA-directed DNA polymerase</keyword>
<sequence length="1009" mass="115637">MVRLLQHNQNHSYAAFQLMWQTIREESADIVLIADPYLATTNVKVLRNDDNTAAVVVNADLPVKVVSKALKGLMVVDIGDMRVVSVYAPPRFSMEEFQIMLDNTVMAVTGIHKFVIGGDFNAWSASWNNQLGERGETQKRRGELVLSTFAQIDAILLNDGSTPTYVGPGRTSVVDLTFASRTVARSFKWEVLSSYMNSDHRAIRIDLETQSVRNLSRPITGWSIKYFSKDIFEVMMQAAVDTEVTTSEDLMRILVTACNATMTKRKRYTPNKSAFWWTLEIEALRKECKHRDRLAQRAFHTDLYSTFRDEFKVARNALKRLIKHTRQRKWKEFLGTANNASFGIVYHTFKKVAEGSIGPRTMTLDEFREVVSELFPTHPNTVWPDYRIDQPREFERITNDEILAVARRLPNKKAPGPDGIPNEALKVGMLTATDAFCRVYQGCLENAKFPDEWKRQRLVLIPKPNKPPGEPGSVRPICLLDGAGKGLERIIVQRLNAHIEEVNGLSDDQFGFRSRRSTVDAIQRVVDIVSVARSRNRYSGRYCAVVTLDVTNAFNSASWLAIANALQRINTPKYLYDIIGDYFRNRVLMYDTTDGPAEIAVTSGVPQGSVLGPTLWNLMYDGVLRVAMVEGARIIGYADDIVLLVEGNCVDDIEILVSSQIRIIDRWMTDNGLKIAPTKTEFIMVSSHQRIQHGAIRVGDHVVHSSRTLKYLGMVLDDRLEYTSHIRYAVERATKLWTTLVRMMPNKAGPSSNVRRVIALTVVAKVRYASPIWCHTLRFANRRQWLRRFYRPVVQRVISSFRTTSHDAVCVLAGMIPLHLLLDEDSRTFHRRRAENIAGSVARNMERVTTMERWQREWDESVHGRWTYRLIPDVNRWISRRFGGVDFFLSQFLSSHGFYAYQLHRMQLTGSPLCDACEEPEDAEHTIFHCVRHRELIIRLQHQVDEELTPENIIEVMSANRYNWSMVHQAVRTIMIRQQHRRHVIERGERRALLANIQLALQSSDSDDE</sequence>
<dbReference type="GO" id="GO:0003964">
    <property type="term" value="F:RNA-directed DNA polymerase activity"/>
    <property type="evidence" value="ECO:0007669"/>
    <property type="project" value="UniProtKB-KW"/>
</dbReference>
<dbReference type="InterPro" id="IPR005135">
    <property type="entry name" value="Endo/exonuclease/phosphatase"/>
</dbReference>